<feature type="transmembrane region" description="Helical" evidence="1">
    <location>
        <begin position="151"/>
        <end position="172"/>
    </location>
</feature>
<gene>
    <name evidence="2" type="ORF">HKX06_02220</name>
    <name evidence="3" type="ORF">I6G38_04735</name>
</gene>
<dbReference type="Proteomes" id="UP000550136">
    <property type="component" value="Unassembled WGS sequence"/>
</dbReference>
<accession>A0A7Y2KMJ7</accession>
<dbReference type="AlphaFoldDB" id="A0A7Y2KMJ7"/>
<dbReference type="EMBL" id="CP065713">
    <property type="protein sequence ID" value="QPT09581.1"/>
    <property type="molecule type" value="Genomic_DNA"/>
</dbReference>
<keyword evidence="1" id="KW-1133">Transmembrane helix</keyword>
<name>A0A7Y2KMJ7_SPHPI</name>
<reference evidence="3 5" key="2">
    <citation type="submission" date="2020-12" db="EMBL/GenBank/DDBJ databases">
        <title>FDA dAtabase for Regulatory Grade micrObial Sequences (FDA-ARGOS): Supporting development and validation of Infectious Disease Dx tests.</title>
        <authorList>
            <person name="Sproer C."/>
            <person name="Gronow S."/>
            <person name="Severitt S."/>
            <person name="Schroder I."/>
            <person name="Tallon L."/>
            <person name="Sadzewicz L."/>
            <person name="Zhao X."/>
            <person name="Boylan J."/>
            <person name="Ott S."/>
            <person name="Bowen H."/>
            <person name="Vavikolanu K."/>
            <person name="Mehta A."/>
            <person name="Aluvathingal J."/>
            <person name="Nadendla S."/>
            <person name="Lowell S."/>
            <person name="Myers T."/>
            <person name="Yan Y."/>
            <person name="Sichtig H."/>
        </authorList>
    </citation>
    <scope>NUCLEOTIDE SEQUENCE [LARGE SCALE GENOMIC DNA]</scope>
    <source>
        <strain evidence="3 5">FDAARGOS_881</strain>
    </source>
</reference>
<protein>
    <submittedName>
        <fullName evidence="2">Winged helix-turn-helix domain-containing protein</fullName>
    </submittedName>
</protein>
<dbReference type="EMBL" id="JABEOU010000008">
    <property type="protein sequence ID" value="NNG56205.1"/>
    <property type="molecule type" value="Genomic_DNA"/>
</dbReference>
<proteinExistence type="predicted"/>
<evidence type="ECO:0000313" key="2">
    <source>
        <dbReference type="EMBL" id="NNG56205.1"/>
    </source>
</evidence>
<evidence type="ECO:0000313" key="3">
    <source>
        <dbReference type="EMBL" id="QPT09581.1"/>
    </source>
</evidence>
<dbReference type="RefSeq" id="WP_126053208.1">
    <property type="nucleotide sequence ID" value="NZ_AP023323.1"/>
</dbReference>
<evidence type="ECO:0000313" key="5">
    <source>
        <dbReference type="Proteomes" id="UP000594836"/>
    </source>
</evidence>
<dbReference type="Proteomes" id="UP000594836">
    <property type="component" value="Chromosome"/>
</dbReference>
<organism evidence="2 4">
    <name type="scientific">Sphingomonas paucimobilis</name>
    <name type="common">Pseudomonas paucimobilis</name>
    <dbReference type="NCBI Taxonomy" id="13689"/>
    <lineage>
        <taxon>Bacteria</taxon>
        <taxon>Pseudomonadati</taxon>
        <taxon>Pseudomonadota</taxon>
        <taxon>Alphaproteobacteria</taxon>
        <taxon>Sphingomonadales</taxon>
        <taxon>Sphingomonadaceae</taxon>
        <taxon>Sphingomonas</taxon>
    </lineage>
</organism>
<evidence type="ECO:0000256" key="1">
    <source>
        <dbReference type="SAM" id="Phobius"/>
    </source>
</evidence>
<reference evidence="2 4" key="1">
    <citation type="submission" date="2020-05" db="EMBL/GenBank/DDBJ databases">
        <title>Draft Genome Sequences of Sphingomonas sp. Isolated from the International Space Station.</title>
        <authorList>
            <person name="Bijlani S."/>
            <person name="Singh N.K."/>
            <person name="Mason C.E."/>
            <person name="Wang C.C."/>
            <person name="Venkateswaran K."/>
        </authorList>
    </citation>
    <scope>NUCLEOTIDE SEQUENCE [LARGE SCALE GENOMIC DNA]</scope>
    <source>
        <strain evidence="2 4">FKI-L5-BR-P1</strain>
    </source>
</reference>
<keyword evidence="1" id="KW-0472">Membrane</keyword>
<evidence type="ECO:0000313" key="4">
    <source>
        <dbReference type="Proteomes" id="UP000550136"/>
    </source>
</evidence>
<keyword evidence="1" id="KW-0812">Transmembrane</keyword>
<sequence length="469" mass="51295">MSMLNNNMRQGDSLNANMGTGELAGAVRSSALLAEAKVVRESIGFKRSDKLLRLFDFLIDRTLADRPPAEIEIANEVFSIGRDVDVPQDATVRVYVHRLRKALDQIYADRPGPRLSIPKGEYRVVLVEERPDPIAPPAAVTADAALPQRRWWLVAAVLVVLALVNLGIWWSVRAYRAPASTSSLARTYLWRPIAFSHRPITLVLGDYYLFAEAPGAVPPGAPVPSPRLVRNPSINAREDLDIYLMAHPDQIGRAIDMDLRYVPSGAVLALGDLYAALRQLRGDPATRVTLIAASQLTPDILKTSDVVYVGQLSGFGTLLRNPLFQASGFRIGQSWDELIDTASGRRFRSDGGIVQADEQIARRDYGYIASLPGPSGNHIVVIAGTRDPALLQMAELAVDAGRLKALNHRAAINSGGFEALYQVRTMGNLNLSGTLLLQRPLRFGGIWDKPDASQRFPDDTYEGAGHARP</sequence>